<name>A0ABS4T827_9PSEU</name>
<proteinExistence type="predicted"/>
<accession>A0ABS4T827</accession>
<reference evidence="3 4" key="1">
    <citation type="submission" date="2021-03" db="EMBL/GenBank/DDBJ databases">
        <title>Sequencing the genomes of 1000 actinobacteria strains.</title>
        <authorList>
            <person name="Klenk H.-P."/>
        </authorList>
    </citation>
    <scope>NUCLEOTIDE SEQUENCE [LARGE SCALE GENOMIC DNA]</scope>
    <source>
        <strain evidence="3 4">DSM 46670</strain>
    </source>
</reference>
<protein>
    <submittedName>
        <fullName evidence="3">MFS family permease</fullName>
    </submittedName>
</protein>
<feature type="transmembrane region" description="Helical" evidence="2">
    <location>
        <begin position="216"/>
        <end position="233"/>
    </location>
</feature>
<evidence type="ECO:0000313" key="4">
    <source>
        <dbReference type="Proteomes" id="UP001519332"/>
    </source>
</evidence>
<dbReference type="Proteomes" id="UP001519332">
    <property type="component" value="Unassembled WGS sequence"/>
</dbReference>
<feature type="transmembrane region" description="Helical" evidence="2">
    <location>
        <begin position="371"/>
        <end position="391"/>
    </location>
</feature>
<evidence type="ECO:0000313" key="3">
    <source>
        <dbReference type="EMBL" id="MBP2320582.1"/>
    </source>
</evidence>
<evidence type="ECO:0000256" key="2">
    <source>
        <dbReference type="SAM" id="Phobius"/>
    </source>
</evidence>
<feature type="transmembrane region" description="Helical" evidence="2">
    <location>
        <begin position="127"/>
        <end position="148"/>
    </location>
</feature>
<sequence length="486" mass="53259">MLRNQGVRVGAGVFLTSLAVMFIRFLVPKPIGMADNGDGWRLLCQLGGGNHVTFQKYIQMGYPPAPACSSQYVSSQMWIDRPVAWLGRAIGLDSVFNLYLLGAVCIFLAAFGIAMIVLALKLTRRWQIAVTILLLLVVADSALFGYFAAPLSEAAAFLGILLMVAGLLVMQQDNGWRYFGTAVLIGGAMVGVNAKVQTLVILPLLVLALLAMRRNWVLKALVVVIVGAGTYLTQTSGGSAAGEEYREANMFNAIFTSILDTGQPNQEYLRDMGLPESFDKYVGLVFWAPNAAHSDPLYPQYRHLINRDTVLKFYLKHPWRTVEILHRNASDQLIARPATQGSFEVDSGEPPYAKEYRVPVFSGIGRLLSPLGLFFLIPLWSFILWAGLRVWRSRREISVVILLLMGTAITQFLLASLAEGGGVEGIKHQVISLFSVLLAGVFAVVSFSDGHAPPVFGKLFKGRRGRGDDVESPAQVAEPVQEEVRQ</sequence>
<feature type="transmembrane region" description="Helical" evidence="2">
    <location>
        <begin position="397"/>
        <end position="418"/>
    </location>
</feature>
<organism evidence="3 4">
    <name type="scientific">Kibdelosporangium banguiense</name>
    <dbReference type="NCBI Taxonomy" id="1365924"/>
    <lineage>
        <taxon>Bacteria</taxon>
        <taxon>Bacillati</taxon>
        <taxon>Actinomycetota</taxon>
        <taxon>Actinomycetes</taxon>
        <taxon>Pseudonocardiales</taxon>
        <taxon>Pseudonocardiaceae</taxon>
        <taxon>Kibdelosporangium</taxon>
    </lineage>
</organism>
<feature type="transmembrane region" description="Helical" evidence="2">
    <location>
        <begin position="7"/>
        <end position="27"/>
    </location>
</feature>
<feature type="transmembrane region" description="Helical" evidence="2">
    <location>
        <begin position="182"/>
        <end position="210"/>
    </location>
</feature>
<keyword evidence="2" id="KW-0472">Membrane</keyword>
<feature type="transmembrane region" description="Helical" evidence="2">
    <location>
        <begin position="154"/>
        <end position="170"/>
    </location>
</feature>
<gene>
    <name evidence="3" type="ORF">JOF56_000967</name>
</gene>
<feature type="region of interest" description="Disordered" evidence="1">
    <location>
        <begin position="464"/>
        <end position="486"/>
    </location>
</feature>
<dbReference type="RefSeq" id="WP_209634899.1">
    <property type="nucleotide sequence ID" value="NZ_JAGINW010000001.1"/>
</dbReference>
<keyword evidence="2" id="KW-0812">Transmembrane</keyword>
<comment type="caution">
    <text evidence="3">The sequence shown here is derived from an EMBL/GenBank/DDBJ whole genome shotgun (WGS) entry which is preliminary data.</text>
</comment>
<keyword evidence="2" id="KW-1133">Transmembrane helix</keyword>
<keyword evidence="4" id="KW-1185">Reference proteome</keyword>
<feature type="transmembrane region" description="Helical" evidence="2">
    <location>
        <begin position="98"/>
        <end position="120"/>
    </location>
</feature>
<dbReference type="EMBL" id="JAGINW010000001">
    <property type="protein sequence ID" value="MBP2320582.1"/>
    <property type="molecule type" value="Genomic_DNA"/>
</dbReference>
<evidence type="ECO:0000256" key="1">
    <source>
        <dbReference type="SAM" id="MobiDB-lite"/>
    </source>
</evidence>
<feature type="transmembrane region" description="Helical" evidence="2">
    <location>
        <begin position="430"/>
        <end position="448"/>
    </location>
</feature>